<evidence type="ECO:0000256" key="1">
    <source>
        <dbReference type="SAM" id="Phobius"/>
    </source>
</evidence>
<reference evidence="2" key="2">
    <citation type="journal article" date="2015" name="Data Brief">
        <title>Shoot transcriptome of the giant reed, Arundo donax.</title>
        <authorList>
            <person name="Barrero R.A."/>
            <person name="Guerrero F.D."/>
            <person name="Moolhuijzen P."/>
            <person name="Goolsby J.A."/>
            <person name="Tidwell J."/>
            <person name="Bellgard S.E."/>
            <person name="Bellgard M.I."/>
        </authorList>
    </citation>
    <scope>NUCLEOTIDE SEQUENCE</scope>
    <source>
        <tissue evidence="2">Shoot tissue taken approximately 20 cm above the soil surface</tissue>
    </source>
</reference>
<evidence type="ECO:0000313" key="2">
    <source>
        <dbReference type="EMBL" id="JAE06089.1"/>
    </source>
</evidence>
<organism evidence="2">
    <name type="scientific">Arundo donax</name>
    <name type="common">Giant reed</name>
    <name type="synonym">Donax arundinaceus</name>
    <dbReference type="NCBI Taxonomy" id="35708"/>
    <lineage>
        <taxon>Eukaryota</taxon>
        <taxon>Viridiplantae</taxon>
        <taxon>Streptophyta</taxon>
        <taxon>Embryophyta</taxon>
        <taxon>Tracheophyta</taxon>
        <taxon>Spermatophyta</taxon>
        <taxon>Magnoliopsida</taxon>
        <taxon>Liliopsida</taxon>
        <taxon>Poales</taxon>
        <taxon>Poaceae</taxon>
        <taxon>PACMAD clade</taxon>
        <taxon>Arundinoideae</taxon>
        <taxon>Arundineae</taxon>
        <taxon>Arundo</taxon>
    </lineage>
</organism>
<dbReference type="AlphaFoldDB" id="A0A0A9F4I7"/>
<keyword evidence="1" id="KW-0812">Transmembrane</keyword>
<reference evidence="2" key="1">
    <citation type="submission" date="2014-09" db="EMBL/GenBank/DDBJ databases">
        <authorList>
            <person name="Magalhaes I.L.F."/>
            <person name="Oliveira U."/>
            <person name="Santos F.R."/>
            <person name="Vidigal T.H.D.A."/>
            <person name="Brescovit A.D."/>
            <person name="Santos A.J."/>
        </authorList>
    </citation>
    <scope>NUCLEOTIDE SEQUENCE</scope>
    <source>
        <tissue evidence="2">Shoot tissue taken approximately 20 cm above the soil surface</tissue>
    </source>
</reference>
<protein>
    <submittedName>
        <fullName evidence="2">Uncharacterized protein</fullName>
    </submittedName>
</protein>
<name>A0A0A9F4I7_ARUDO</name>
<keyword evidence="1" id="KW-0472">Membrane</keyword>
<accession>A0A0A9F4I7</accession>
<dbReference type="EMBL" id="GBRH01191807">
    <property type="protein sequence ID" value="JAE06089.1"/>
    <property type="molecule type" value="Transcribed_RNA"/>
</dbReference>
<feature type="transmembrane region" description="Helical" evidence="1">
    <location>
        <begin position="12"/>
        <end position="35"/>
    </location>
</feature>
<sequence>MVQGLRSMYYEAGFGSGSFSVLLLLWCSASSLALMI</sequence>
<proteinExistence type="predicted"/>
<keyword evidence="1" id="KW-1133">Transmembrane helix</keyword>